<feature type="region of interest" description="Disordered" evidence="1">
    <location>
        <begin position="156"/>
        <end position="212"/>
    </location>
</feature>
<dbReference type="RefSeq" id="WP_043872887.1">
    <property type="nucleotide sequence ID" value="NZ_CCVW01000001.1"/>
</dbReference>
<keyword evidence="4" id="KW-1185">Reference proteome</keyword>
<evidence type="ECO:0000313" key="4">
    <source>
        <dbReference type="Proteomes" id="UP000044071"/>
    </source>
</evidence>
<evidence type="ECO:0000256" key="1">
    <source>
        <dbReference type="SAM" id="MobiDB-lite"/>
    </source>
</evidence>
<evidence type="ECO:0000256" key="2">
    <source>
        <dbReference type="SAM" id="Phobius"/>
    </source>
</evidence>
<feature type="transmembrane region" description="Helical" evidence="2">
    <location>
        <begin position="72"/>
        <end position="94"/>
    </location>
</feature>
<dbReference type="Proteomes" id="UP000044071">
    <property type="component" value="Unassembled WGS sequence"/>
</dbReference>
<keyword evidence="2" id="KW-0812">Transmembrane</keyword>
<feature type="compositionally biased region" description="Basic and acidic residues" evidence="1">
    <location>
        <begin position="170"/>
        <end position="186"/>
    </location>
</feature>
<name>A0A078KTN5_9GAMM</name>
<feature type="transmembrane region" description="Helical" evidence="2">
    <location>
        <begin position="100"/>
        <end position="128"/>
    </location>
</feature>
<gene>
    <name evidence="3" type="ORF">BN59_00594</name>
</gene>
<feature type="transmembrane region" description="Helical" evidence="2">
    <location>
        <begin position="41"/>
        <end position="65"/>
    </location>
</feature>
<dbReference type="STRING" id="1034943.BN59_00594"/>
<dbReference type="EMBL" id="CCSB01000001">
    <property type="protein sequence ID" value="CDZ76327.1"/>
    <property type="molecule type" value="Genomic_DNA"/>
</dbReference>
<keyword evidence="2" id="KW-1133">Transmembrane helix</keyword>
<reference evidence="3 4" key="1">
    <citation type="submission" date="2014-06" db="EMBL/GenBank/DDBJ databases">
        <authorList>
            <person name="Urmite Genomes Urmite Genomes"/>
        </authorList>
    </citation>
    <scope>NUCLEOTIDE SEQUENCE [LARGE SCALE GENOMIC DNA]</scope>
</reference>
<accession>A0A078KTN5</accession>
<protein>
    <submittedName>
        <fullName evidence="3">Uncharacterized protein</fullName>
    </submittedName>
</protein>
<evidence type="ECO:0000313" key="3">
    <source>
        <dbReference type="EMBL" id="CDZ76327.1"/>
    </source>
</evidence>
<organism evidence="3 4">
    <name type="scientific">Legionella massiliensis</name>
    <dbReference type="NCBI Taxonomy" id="1034943"/>
    <lineage>
        <taxon>Bacteria</taxon>
        <taxon>Pseudomonadati</taxon>
        <taxon>Pseudomonadota</taxon>
        <taxon>Gammaproteobacteria</taxon>
        <taxon>Legionellales</taxon>
        <taxon>Legionellaceae</taxon>
        <taxon>Legionella</taxon>
    </lineage>
</organism>
<feature type="compositionally biased region" description="Polar residues" evidence="1">
    <location>
        <begin position="202"/>
        <end position="212"/>
    </location>
</feature>
<dbReference type="eggNOG" id="ENOG5031F2X">
    <property type="taxonomic scope" value="Bacteria"/>
</dbReference>
<sequence length="212" mass="21818">MSKLVQLVSRGARAVGNGFAAVGRGIASAASATGNFLSRHWAATAAVVLGLIAFAAVTAALIFFWPATIAAIAGLSVTLPFVGAVAPFAFLSALSIPAAAAVVGAFAFAATIVASAVVNVFAAAYNALDRFFNPTKTNGGKKGPKVGNDEDFEESATHLKGLGGRKGHKNERDLEDTHGHGFDLRRGGQKGRVVEEEEQLLADSQQSLSNSH</sequence>
<keyword evidence="2" id="KW-0472">Membrane</keyword>
<dbReference type="AlphaFoldDB" id="A0A078KTN5"/>
<proteinExistence type="predicted"/>